<accession>A0ABR1DZF1</accession>
<organism evidence="1 2">
    <name type="scientific">Necator americanus</name>
    <name type="common">Human hookworm</name>
    <dbReference type="NCBI Taxonomy" id="51031"/>
    <lineage>
        <taxon>Eukaryota</taxon>
        <taxon>Metazoa</taxon>
        <taxon>Ecdysozoa</taxon>
        <taxon>Nematoda</taxon>
        <taxon>Chromadorea</taxon>
        <taxon>Rhabditida</taxon>
        <taxon>Rhabditina</taxon>
        <taxon>Rhabditomorpha</taxon>
        <taxon>Strongyloidea</taxon>
        <taxon>Ancylostomatidae</taxon>
        <taxon>Bunostominae</taxon>
        <taxon>Necator</taxon>
    </lineage>
</organism>
<dbReference type="Proteomes" id="UP001303046">
    <property type="component" value="Unassembled WGS sequence"/>
</dbReference>
<proteinExistence type="predicted"/>
<evidence type="ECO:0008006" key="3">
    <source>
        <dbReference type="Google" id="ProtNLM"/>
    </source>
</evidence>
<dbReference type="EMBL" id="JAVFWL010000005">
    <property type="protein sequence ID" value="KAK6755784.1"/>
    <property type="molecule type" value="Genomic_DNA"/>
</dbReference>
<reference evidence="1 2" key="1">
    <citation type="submission" date="2023-08" db="EMBL/GenBank/DDBJ databases">
        <title>A Necator americanus chromosomal reference genome.</title>
        <authorList>
            <person name="Ilik V."/>
            <person name="Petrzelkova K.J."/>
            <person name="Pardy F."/>
            <person name="Fuh T."/>
            <person name="Niatou-Singa F.S."/>
            <person name="Gouil Q."/>
            <person name="Baker L."/>
            <person name="Ritchie M.E."/>
            <person name="Jex A.R."/>
            <person name="Gazzola D."/>
            <person name="Li H."/>
            <person name="Toshio Fujiwara R."/>
            <person name="Zhan B."/>
            <person name="Aroian R.V."/>
            <person name="Pafco B."/>
            <person name="Schwarz E.M."/>
        </authorList>
    </citation>
    <scope>NUCLEOTIDE SEQUENCE [LARGE SCALE GENOMIC DNA]</scope>
    <source>
        <strain evidence="1 2">Aroian</strain>
        <tissue evidence="1">Whole animal</tissue>
    </source>
</reference>
<evidence type="ECO:0000313" key="1">
    <source>
        <dbReference type="EMBL" id="KAK6755784.1"/>
    </source>
</evidence>
<keyword evidence="2" id="KW-1185">Reference proteome</keyword>
<comment type="caution">
    <text evidence="1">The sequence shown here is derived from an EMBL/GenBank/DDBJ whole genome shotgun (WGS) entry which is preliminary data.</text>
</comment>
<evidence type="ECO:0000313" key="2">
    <source>
        <dbReference type="Proteomes" id="UP001303046"/>
    </source>
</evidence>
<name>A0ABR1DZF1_NECAM</name>
<protein>
    <recommendedName>
        <fullName evidence="3">NTR domain-containing protein</fullName>
    </recommendedName>
</protein>
<sequence length="96" mass="11200">MVTTTYYVDPRISLIRRITADSRQAATSTRLRIRLIVDQMRPCGCPETQMDSRMDSPFLLCQDQLIILPYPDNDDMTVRGKRRVSKPPREDCLRKL</sequence>
<gene>
    <name evidence="1" type="primary">Necator_chrV.g19070</name>
    <name evidence="1" type="ORF">RB195_014279</name>
</gene>